<dbReference type="Proteomes" id="UP001162483">
    <property type="component" value="Unassembled WGS sequence"/>
</dbReference>
<gene>
    <name evidence="1" type="ORF">SPARVUS_LOCUS12263476</name>
</gene>
<proteinExistence type="predicted"/>
<comment type="caution">
    <text evidence="1">The sequence shown here is derived from an EMBL/GenBank/DDBJ whole genome shotgun (WGS) entry which is preliminary data.</text>
</comment>
<feature type="non-terminal residue" evidence="1">
    <location>
        <position position="1"/>
    </location>
</feature>
<keyword evidence="2" id="KW-1185">Reference proteome</keyword>
<evidence type="ECO:0000313" key="1">
    <source>
        <dbReference type="EMBL" id="CAI9597518.1"/>
    </source>
</evidence>
<dbReference type="EMBL" id="CATNWA010017040">
    <property type="protein sequence ID" value="CAI9597518.1"/>
    <property type="molecule type" value="Genomic_DNA"/>
</dbReference>
<accession>A0ABN9FLS2</accession>
<evidence type="ECO:0000313" key="2">
    <source>
        <dbReference type="Proteomes" id="UP001162483"/>
    </source>
</evidence>
<name>A0ABN9FLS2_9NEOB</name>
<reference evidence="1" key="1">
    <citation type="submission" date="2023-05" db="EMBL/GenBank/DDBJ databases">
        <authorList>
            <person name="Stuckert A."/>
        </authorList>
    </citation>
    <scope>NUCLEOTIDE SEQUENCE</scope>
</reference>
<sequence length="44" mass="4860">INSARHFDLCALPETVSGGHSRILITVRVLCVRSRSCDHILANQ</sequence>
<protein>
    <submittedName>
        <fullName evidence="1">Uncharacterized protein</fullName>
    </submittedName>
</protein>
<organism evidence="1 2">
    <name type="scientific">Staurois parvus</name>
    <dbReference type="NCBI Taxonomy" id="386267"/>
    <lineage>
        <taxon>Eukaryota</taxon>
        <taxon>Metazoa</taxon>
        <taxon>Chordata</taxon>
        <taxon>Craniata</taxon>
        <taxon>Vertebrata</taxon>
        <taxon>Euteleostomi</taxon>
        <taxon>Amphibia</taxon>
        <taxon>Batrachia</taxon>
        <taxon>Anura</taxon>
        <taxon>Neobatrachia</taxon>
        <taxon>Ranoidea</taxon>
        <taxon>Ranidae</taxon>
        <taxon>Staurois</taxon>
    </lineage>
</organism>